<sequence length="584" mass="66467">MDSDVAHMIAASKVPMLKPGEFELWRMRIEQYIQMMDYALWDVIENGNPIPKTQTINNVETVNAASLLNIDNLSDAVICSFLEMDLKWQIAMLTMRARRFLKNTRRKLNQNENDYVALDKTKVEYYNCRKRGHFARECQAPRGHDNRSRDVTRKTVPVKTPNSSALVSCDGLGGYDWSDQAEEGPTNYVLIAYSTSLALSLDYKFHHHTQACSYLQNSTCLIGLEELFNEPKTEKSKDKSNKVEHESVRKDSDAPIIEDYVSDDEEEEEHLQDKGVIDSGFSGHMTGNIYFLRDYEDINGGYVAFRGNPKRGKITGKAKGIMRQYSVARTPQQNKVAERRNKTLIEAARTMLAHSKLPSTFWAEAVNTACYVQNRVLVTKPHNKTLYELFHGRTPVISILRPFGCPVTILNTIDHLGKFDRKANEGFFVGYSLNSKAFRVFSSRTRIVEENLHVREEDSTNRTNRVNTITSNINAASSSGVNVIRTNISIVLPLDPNMPLLEDIGIFEDSHDDEDVFSAEADFYNLDSTFQVSPILITRIYKDHPLEQVIRDLHSAPQTRRMSKNLEEHGLVGTVIPRTDNKDL</sequence>
<evidence type="ECO:0000256" key="1">
    <source>
        <dbReference type="SAM" id="MobiDB-lite"/>
    </source>
</evidence>
<reference evidence="3" key="1">
    <citation type="journal article" date="2019" name="Sci. Rep.">
        <title>Draft genome of Tanacetum cinerariifolium, the natural source of mosquito coil.</title>
        <authorList>
            <person name="Yamashiro T."/>
            <person name="Shiraishi A."/>
            <person name="Satake H."/>
            <person name="Nakayama K."/>
        </authorList>
    </citation>
    <scope>NUCLEOTIDE SEQUENCE</scope>
</reference>
<organism evidence="3">
    <name type="scientific">Tanacetum cinerariifolium</name>
    <name type="common">Dalmatian daisy</name>
    <name type="synonym">Chrysanthemum cinerariifolium</name>
    <dbReference type="NCBI Taxonomy" id="118510"/>
    <lineage>
        <taxon>Eukaryota</taxon>
        <taxon>Viridiplantae</taxon>
        <taxon>Streptophyta</taxon>
        <taxon>Embryophyta</taxon>
        <taxon>Tracheophyta</taxon>
        <taxon>Spermatophyta</taxon>
        <taxon>Magnoliopsida</taxon>
        <taxon>eudicotyledons</taxon>
        <taxon>Gunneridae</taxon>
        <taxon>Pentapetalae</taxon>
        <taxon>asterids</taxon>
        <taxon>campanulids</taxon>
        <taxon>Asterales</taxon>
        <taxon>Asteraceae</taxon>
        <taxon>Asteroideae</taxon>
        <taxon>Anthemideae</taxon>
        <taxon>Anthemidinae</taxon>
        <taxon>Tanacetum</taxon>
    </lineage>
</organism>
<dbReference type="SUPFAM" id="SSF57756">
    <property type="entry name" value="Retrovirus zinc finger-like domains"/>
    <property type="match status" value="1"/>
</dbReference>
<feature type="domain" description="Retroviral polymerase SH3-like" evidence="2">
    <location>
        <begin position="405"/>
        <end position="460"/>
    </location>
</feature>
<dbReference type="InterPro" id="IPR036875">
    <property type="entry name" value="Znf_CCHC_sf"/>
</dbReference>
<evidence type="ECO:0000259" key="2">
    <source>
        <dbReference type="Pfam" id="PF25597"/>
    </source>
</evidence>
<dbReference type="Gene3D" id="4.10.60.10">
    <property type="entry name" value="Zinc finger, CCHC-type"/>
    <property type="match status" value="1"/>
</dbReference>
<dbReference type="InterPro" id="IPR012337">
    <property type="entry name" value="RNaseH-like_sf"/>
</dbReference>
<dbReference type="PANTHER" id="PTHR42648:SF32">
    <property type="entry name" value="RIBONUCLEASE H-LIKE DOMAIN, GAG-PRE-INTEGRASE DOMAIN PROTEIN-RELATED"/>
    <property type="match status" value="1"/>
</dbReference>
<dbReference type="Pfam" id="PF25597">
    <property type="entry name" value="SH3_retrovirus"/>
    <property type="match status" value="1"/>
</dbReference>
<accession>A0A699HCN9</accession>
<dbReference type="EMBL" id="BKCJ010136711">
    <property type="protein sequence ID" value="GEX88635.1"/>
    <property type="molecule type" value="Genomic_DNA"/>
</dbReference>
<name>A0A699HCN9_TANCI</name>
<dbReference type="InterPro" id="IPR057670">
    <property type="entry name" value="SH3_retrovirus"/>
</dbReference>
<dbReference type="GO" id="GO:0003676">
    <property type="term" value="F:nucleic acid binding"/>
    <property type="evidence" value="ECO:0007669"/>
    <property type="project" value="InterPro"/>
</dbReference>
<gene>
    <name evidence="3" type="ORF">Tci_360610</name>
</gene>
<feature type="region of interest" description="Disordered" evidence="1">
    <location>
        <begin position="231"/>
        <end position="257"/>
    </location>
</feature>
<feature type="compositionally biased region" description="Basic and acidic residues" evidence="1">
    <location>
        <begin position="231"/>
        <end position="253"/>
    </location>
</feature>
<dbReference type="PANTHER" id="PTHR42648">
    <property type="entry name" value="TRANSPOSASE, PUTATIVE-RELATED"/>
    <property type="match status" value="1"/>
</dbReference>
<evidence type="ECO:0000313" key="3">
    <source>
        <dbReference type="EMBL" id="GEX88635.1"/>
    </source>
</evidence>
<dbReference type="GO" id="GO:0008270">
    <property type="term" value="F:zinc ion binding"/>
    <property type="evidence" value="ECO:0007669"/>
    <property type="project" value="InterPro"/>
</dbReference>
<dbReference type="SUPFAM" id="SSF53098">
    <property type="entry name" value="Ribonuclease H-like"/>
    <property type="match status" value="1"/>
</dbReference>
<dbReference type="Gene3D" id="3.30.420.10">
    <property type="entry name" value="Ribonuclease H-like superfamily/Ribonuclease H"/>
    <property type="match status" value="1"/>
</dbReference>
<comment type="caution">
    <text evidence="3">The sequence shown here is derived from an EMBL/GenBank/DDBJ whole genome shotgun (WGS) entry which is preliminary data.</text>
</comment>
<dbReference type="InterPro" id="IPR039537">
    <property type="entry name" value="Retrotran_Ty1/copia-like"/>
</dbReference>
<proteinExistence type="predicted"/>
<dbReference type="AlphaFoldDB" id="A0A699HCN9"/>
<dbReference type="InterPro" id="IPR036397">
    <property type="entry name" value="RNaseH_sf"/>
</dbReference>
<protein>
    <submittedName>
        <fullName evidence="3">Retrovirus-related Pol polyprotein from transposon TNT 1-94</fullName>
    </submittedName>
</protein>